<evidence type="ECO:0000313" key="2">
    <source>
        <dbReference type="Proteomes" id="UP000481109"/>
    </source>
</evidence>
<evidence type="ECO:0000313" key="1">
    <source>
        <dbReference type="EMBL" id="NGO76778.1"/>
    </source>
</evidence>
<keyword evidence="2" id="KW-1185">Reference proteome</keyword>
<gene>
    <name evidence="1" type="ORF">G6045_14040</name>
</gene>
<dbReference type="RefSeq" id="WP_165332268.1">
    <property type="nucleotide sequence ID" value="NZ_JAAKZW010000045.1"/>
</dbReference>
<dbReference type="AlphaFoldDB" id="A0A6G4XH97"/>
<comment type="caution">
    <text evidence="1">The sequence shown here is derived from an EMBL/GenBank/DDBJ whole genome shotgun (WGS) entry which is preliminary data.</text>
</comment>
<proteinExistence type="predicted"/>
<sequence length="57" mass="6565">MFEIRIVCAPEHTDDATDALREGFVTGPVRRYETRDGRTRLYVTAALRTNVTELPKR</sequence>
<name>A0A6G4XH97_9ACTN</name>
<accession>A0A6G4XH97</accession>
<dbReference type="EMBL" id="JAAKZW010000045">
    <property type="protein sequence ID" value="NGO76778.1"/>
    <property type="molecule type" value="Genomic_DNA"/>
</dbReference>
<organism evidence="1 2">
    <name type="scientific">Streptomyces mesophilus</name>
    <dbReference type="NCBI Taxonomy" id="1775132"/>
    <lineage>
        <taxon>Bacteria</taxon>
        <taxon>Bacillati</taxon>
        <taxon>Actinomycetota</taxon>
        <taxon>Actinomycetes</taxon>
        <taxon>Kitasatosporales</taxon>
        <taxon>Streptomycetaceae</taxon>
        <taxon>Streptomyces</taxon>
    </lineage>
</organism>
<dbReference type="Proteomes" id="UP000481109">
    <property type="component" value="Unassembled WGS sequence"/>
</dbReference>
<protein>
    <submittedName>
        <fullName evidence="1">Uncharacterized protein</fullName>
    </submittedName>
</protein>
<reference evidence="1 2" key="1">
    <citation type="submission" date="2020-02" db="EMBL/GenBank/DDBJ databases">
        <title>Whole-genome analyses of novel actinobacteria.</title>
        <authorList>
            <person name="Sahin N."/>
            <person name="Tokatli A."/>
        </authorList>
    </citation>
    <scope>NUCLEOTIDE SEQUENCE [LARGE SCALE GENOMIC DNA]</scope>
    <source>
        <strain evidence="1 2">YC504</strain>
    </source>
</reference>